<dbReference type="GO" id="GO:0016209">
    <property type="term" value="F:antioxidant activity"/>
    <property type="evidence" value="ECO:0007669"/>
    <property type="project" value="InterPro"/>
</dbReference>
<keyword evidence="1" id="KW-1133">Transmembrane helix</keyword>
<sequence length="245" mass="28399">MRIFNWGGNRLPYFEDNAALFKSPIHNKINVLRAGIVWSIESIIIFCVLFSGPWPPARRQEAKGLNNIVPLKIGDVAPDSLWYHRMPLYIGTDLIDTVCLADYAAEDKVLIIDFWPTWCSSCIESLLHLDSIIANRRYKNIEFISINVIDTEHSYRSFVARTGFDIPTLYDFSFLVNRMLTRYNGYYGILMIKGNEILGAPDKRTLTIDNLDLVEQRRWDEVSIAYWPEKKKIEFANELVKEVGR</sequence>
<accession>A0A1T5FG49</accession>
<dbReference type="InterPro" id="IPR013766">
    <property type="entry name" value="Thioredoxin_domain"/>
</dbReference>
<feature type="domain" description="Thioredoxin" evidence="2">
    <location>
        <begin position="71"/>
        <end position="216"/>
    </location>
</feature>
<gene>
    <name evidence="3" type="ORF">SAMN05660841_03210</name>
</gene>
<dbReference type="Gene3D" id="3.40.30.10">
    <property type="entry name" value="Glutaredoxin"/>
    <property type="match status" value="1"/>
</dbReference>
<reference evidence="4" key="1">
    <citation type="submission" date="2017-02" db="EMBL/GenBank/DDBJ databases">
        <authorList>
            <person name="Varghese N."/>
            <person name="Submissions S."/>
        </authorList>
    </citation>
    <scope>NUCLEOTIDE SEQUENCE [LARGE SCALE GENOMIC DNA]</scope>
    <source>
        <strain evidence="4">DSM 24091</strain>
    </source>
</reference>
<dbReference type="Pfam" id="PF00578">
    <property type="entry name" value="AhpC-TSA"/>
    <property type="match status" value="1"/>
</dbReference>
<organism evidence="3 4">
    <name type="scientific">Sphingobacterium nematocida</name>
    <dbReference type="NCBI Taxonomy" id="1513896"/>
    <lineage>
        <taxon>Bacteria</taxon>
        <taxon>Pseudomonadati</taxon>
        <taxon>Bacteroidota</taxon>
        <taxon>Sphingobacteriia</taxon>
        <taxon>Sphingobacteriales</taxon>
        <taxon>Sphingobacteriaceae</taxon>
        <taxon>Sphingobacterium</taxon>
    </lineage>
</organism>
<dbReference type="Proteomes" id="UP000190150">
    <property type="component" value="Unassembled WGS sequence"/>
</dbReference>
<dbReference type="PANTHER" id="PTHR42852">
    <property type="entry name" value="THIOL:DISULFIDE INTERCHANGE PROTEIN DSBE"/>
    <property type="match status" value="1"/>
</dbReference>
<dbReference type="EMBL" id="FUZF01000016">
    <property type="protein sequence ID" value="SKB95058.1"/>
    <property type="molecule type" value="Genomic_DNA"/>
</dbReference>
<proteinExistence type="predicted"/>
<dbReference type="InterPro" id="IPR050553">
    <property type="entry name" value="Thioredoxin_ResA/DsbE_sf"/>
</dbReference>
<feature type="transmembrane region" description="Helical" evidence="1">
    <location>
        <begin position="31"/>
        <end position="54"/>
    </location>
</feature>
<keyword evidence="1" id="KW-0812">Transmembrane</keyword>
<evidence type="ECO:0000256" key="1">
    <source>
        <dbReference type="SAM" id="Phobius"/>
    </source>
</evidence>
<dbReference type="RefSeq" id="WP_079644569.1">
    <property type="nucleotide sequence ID" value="NZ_FUZF01000016.1"/>
</dbReference>
<evidence type="ECO:0000313" key="4">
    <source>
        <dbReference type="Proteomes" id="UP000190150"/>
    </source>
</evidence>
<evidence type="ECO:0000313" key="3">
    <source>
        <dbReference type="EMBL" id="SKB95058.1"/>
    </source>
</evidence>
<dbReference type="CDD" id="cd02966">
    <property type="entry name" value="TlpA_like_family"/>
    <property type="match status" value="1"/>
</dbReference>
<protein>
    <submittedName>
        <fullName evidence="3">AhpC/TSA family protein</fullName>
    </submittedName>
</protein>
<evidence type="ECO:0000259" key="2">
    <source>
        <dbReference type="PROSITE" id="PS51352"/>
    </source>
</evidence>
<dbReference type="AlphaFoldDB" id="A0A1T5FG49"/>
<dbReference type="InterPro" id="IPR000866">
    <property type="entry name" value="AhpC/TSA"/>
</dbReference>
<dbReference type="OrthoDB" id="793244at2"/>
<dbReference type="PANTHER" id="PTHR42852:SF13">
    <property type="entry name" value="PROTEIN DIPZ"/>
    <property type="match status" value="1"/>
</dbReference>
<keyword evidence="1" id="KW-0472">Membrane</keyword>
<name>A0A1T5FG49_9SPHI</name>
<dbReference type="STRING" id="1513896.SAMN05660841_03210"/>
<dbReference type="SUPFAM" id="SSF52833">
    <property type="entry name" value="Thioredoxin-like"/>
    <property type="match status" value="1"/>
</dbReference>
<dbReference type="PROSITE" id="PS51352">
    <property type="entry name" value="THIOREDOXIN_2"/>
    <property type="match status" value="1"/>
</dbReference>
<dbReference type="GO" id="GO:0016491">
    <property type="term" value="F:oxidoreductase activity"/>
    <property type="evidence" value="ECO:0007669"/>
    <property type="project" value="InterPro"/>
</dbReference>
<dbReference type="InterPro" id="IPR036249">
    <property type="entry name" value="Thioredoxin-like_sf"/>
</dbReference>
<keyword evidence="4" id="KW-1185">Reference proteome</keyword>